<reference evidence="2" key="1">
    <citation type="journal article" date="2013" name="Genetics">
        <title>The draft genome and transcriptome of Panagrellus redivivus are shaped by the harsh demands of a free-living lifestyle.</title>
        <authorList>
            <person name="Srinivasan J."/>
            <person name="Dillman A.R."/>
            <person name="Macchietto M.G."/>
            <person name="Heikkinen L."/>
            <person name="Lakso M."/>
            <person name="Fracchia K.M."/>
            <person name="Antoshechkin I."/>
            <person name="Mortazavi A."/>
            <person name="Wong G."/>
            <person name="Sternberg P.W."/>
        </authorList>
    </citation>
    <scope>NUCLEOTIDE SEQUENCE [LARGE SCALE GENOMIC DNA]</scope>
    <source>
        <strain evidence="2">MT8872</strain>
    </source>
</reference>
<accession>A0A7E4ZS58</accession>
<name>A0A7E4ZS58_PANRE</name>
<evidence type="ECO:0000313" key="3">
    <source>
        <dbReference type="WBParaSite" id="Pan_g13927.t1"/>
    </source>
</evidence>
<keyword evidence="1" id="KW-1133">Transmembrane helix</keyword>
<reference evidence="3" key="2">
    <citation type="submission" date="2020-10" db="UniProtKB">
        <authorList>
            <consortium name="WormBaseParasite"/>
        </authorList>
    </citation>
    <scope>IDENTIFICATION</scope>
</reference>
<keyword evidence="1" id="KW-0472">Membrane</keyword>
<protein>
    <submittedName>
        <fullName evidence="3">TMEM132D_N domain-containing protein</fullName>
    </submittedName>
</protein>
<feature type="transmembrane region" description="Helical" evidence="1">
    <location>
        <begin position="15"/>
        <end position="43"/>
    </location>
</feature>
<keyword evidence="2" id="KW-1185">Reference proteome</keyword>
<evidence type="ECO:0000256" key="1">
    <source>
        <dbReference type="SAM" id="Phobius"/>
    </source>
</evidence>
<dbReference type="AlphaFoldDB" id="A0A7E4ZS58"/>
<evidence type="ECO:0000313" key="2">
    <source>
        <dbReference type="Proteomes" id="UP000492821"/>
    </source>
</evidence>
<dbReference type="Proteomes" id="UP000492821">
    <property type="component" value="Unassembled WGS sequence"/>
</dbReference>
<dbReference type="WBParaSite" id="Pan_g13927.t1">
    <property type="protein sequence ID" value="Pan_g13927.t1"/>
    <property type="gene ID" value="Pan_g13927"/>
</dbReference>
<sequence length="125" mass="13632">MPAIPSTHIGLPPGMILYLPSLSTVVLGSMVLFAVLLVSLLIVSCISKKRDTSTQSAPPPVVTKTYKPTNADWRFWSARCDTSTAGQEVRPLRNLSEESDMSRSMVVTRSSDDIFTSRSGNHSYA</sequence>
<organism evidence="2 3">
    <name type="scientific">Panagrellus redivivus</name>
    <name type="common">Microworm</name>
    <dbReference type="NCBI Taxonomy" id="6233"/>
    <lineage>
        <taxon>Eukaryota</taxon>
        <taxon>Metazoa</taxon>
        <taxon>Ecdysozoa</taxon>
        <taxon>Nematoda</taxon>
        <taxon>Chromadorea</taxon>
        <taxon>Rhabditida</taxon>
        <taxon>Tylenchina</taxon>
        <taxon>Panagrolaimomorpha</taxon>
        <taxon>Panagrolaimoidea</taxon>
        <taxon>Panagrolaimidae</taxon>
        <taxon>Panagrellus</taxon>
    </lineage>
</organism>
<keyword evidence="1" id="KW-0812">Transmembrane</keyword>
<proteinExistence type="predicted"/>